<evidence type="ECO:0000259" key="11">
    <source>
        <dbReference type="Pfam" id="PF07730"/>
    </source>
</evidence>
<dbReference type="GO" id="GO:0016020">
    <property type="term" value="C:membrane"/>
    <property type="evidence" value="ECO:0007669"/>
    <property type="project" value="InterPro"/>
</dbReference>
<keyword evidence="9" id="KW-1133">Transmembrane helix</keyword>
<dbReference type="GO" id="GO:0005524">
    <property type="term" value="F:ATP binding"/>
    <property type="evidence" value="ECO:0007669"/>
    <property type="project" value="UniProtKB-KW"/>
</dbReference>
<dbReference type="Pfam" id="PF02518">
    <property type="entry name" value="HATPase_c"/>
    <property type="match status" value="1"/>
</dbReference>
<dbReference type="InterPro" id="IPR003594">
    <property type="entry name" value="HATPase_dom"/>
</dbReference>
<dbReference type="EC" id="2.7.13.3" evidence="2"/>
<proteinExistence type="predicted"/>
<dbReference type="AlphaFoldDB" id="A0A1I1LCU9"/>
<dbReference type="InterPro" id="IPR036890">
    <property type="entry name" value="HATPase_C_sf"/>
</dbReference>
<comment type="catalytic activity">
    <reaction evidence="1">
        <text>ATP + protein L-histidine = ADP + protein N-phospho-L-histidine.</text>
        <dbReference type="EC" id="2.7.13.3"/>
    </reaction>
</comment>
<reference evidence="12 13" key="1">
    <citation type="submission" date="2016-10" db="EMBL/GenBank/DDBJ databases">
        <authorList>
            <person name="de Groot N.N."/>
        </authorList>
    </citation>
    <scope>NUCLEOTIDE SEQUENCE [LARGE SCALE GENOMIC DNA]</scope>
    <source>
        <strain evidence="12 13">CGMCC 4.5739</strain>
    </source>
</reference>
<dbReference type="Gene3D" id="3.30.565.10">
    <property type="entry name" value="Histidine kinase-like ATPase, C-terminal domain"/>
    <property type="match status" value="1"/>
</dbReference>
<sequence>MEFDSALTGGITSELAMEHLYAALLGSSVGVAVVLFLFLFCGDSCGRERAAVVTERRRIARELHDTVGNRLLVMALHARRLSAADTSAPASGEVIDDLARLTMNDLRRMLGRLTDVPDGAWQPLPGQARERPAESGSAQSLVRAVEGIARLMPPGRVAVSCHDGGAERALAPAVRQAALSIAQECITNGVKHGTGVVRVRIGFATGVRITVVNRVAGPGRALSSVFGSSRLGLRGVRERAVAVGGTVTHGPAPAGGFQVSVWLPAPFRPAGRPVRNEPRDVAACASPPS</sequence>
<evidence type="ECO:0000256" key="9">
    <source>
        <dbReference type="SAM" id="Phobius"/>
    </source>
</evidence>
<accession>A0A1I1LCU9</accession>
<gene>
    <name evidence="12" type="ORF">SAMN05421773_105158</name>
</gene>
<dbReference type="PANTHER" id="PTHR24421:SF10">
    <property type="entry name" value="NITRATE_NITRITE SENSOR PROTEIN NARQ"/>
    <property type="match status" value="1"/>
</dbReference>
<dbReference type="CDD" id="cd16917">
    <property type="entry name" value="HATPase_UhpB-NarQ-NarX-like"/>
    <property type="match status" value="1"/>
</dbReference>
<protein>
    <recommendedName>
        <fullName evidence="2">histidine kinase</fullName>
        <ecNumber evidence="2">2.7.13.3</ecNumber>
    </recommendedName>
</protein>
<evidence type="ECO:0000256" key="3">
    <source>
        <dbReference type="ARBA" id="ARBA00022553"/>
    </source>
</evidence>
<evidence type="ECO:0000259" key="10">
    <source>
        <dbReference type="Pfam" id="PF02518"/>
    </source>
</evidence>
<evidence type="ECO:0000256" key="4">
    <source>
        <dbReference type="ARBA" id="ARBA00022679"/>
    </source>
</evidence>
<dbReference type="InterPro" id="IPR011712">
    <property type="entry name" value="Sig_transdc_His_kin_sub3_dim/P"/>
</dbReference>
<dbReference type="GO" id="GO:0000155">
    <property type="term" value="F:phosphorelay sensor kinase activity"/>
    <property type="evidence" value="ECO:0007669"/>
    <property type="project" value="InterPro"/>
</dbReference>
<keyword evidence="6 12" id="KW-0418">Kinase</keyword>
<keyword evidence="7" id="KW-0067">ATP-binding</keyword>
<keyword evidence="5" id="KW-0547">Nucleotide-binding</keyword>
<evidence type="ECO:0000256" key="6">
    <source>
        <dbReference type="ARBA" id="ARBA00022777"/>
    </source>
</evidence>
<organism evidence="12 13">
    <name type="scientific">Streptomyces aidingensis</name>
    <dbReference type="NCBI Taxonomy" id="910347"/>
    <lineage>
        <taxon>Bacteria</taxon>
        <taxon>Bacillati</taxon>
        <taxon>Actinomycetota</taxon>
        <taxon>Actinomycetes</taxon>
        <taxon>Kitasatosporales</taxon>
        <taxon>Streptomycetaceae</taxon>
        <taxon>Streptomyces</taxon>
    </lineage>
</organism>
<keyword evidence="8" id="KW-0902">Two-component regulatory system</keyword>
<dbReference type="PANTHER" id="PTHR24421">
    <property type="entry name" value="NITRATE/NITRITE SENSOR PROTEIN NARX-RELATED"/>
    <property type="match status" value="1"/>
</dbReference>
<evidence type="ECO:0000256" key="7">
    <source>
        <dbReference type="ARBA" id="ARBA00022840"/>
    </source>
</evidence>
<keyword evidence="13" id="KW-1185">Reference proteome</keyword>
<evidence type="ECO:0000256" key="2">
    <source>
        <dbReference type="ARBA" id="ARBA00012438"/>
    </source>
</evidence>
<dbReference type="STRING" id="910347.SAMN05421773_105158"/>
<feature type="domain" description="Histidine kinase/HSP90-like ATPase" evidence="10">
    <location>
        <begin position="179"/>
        <end position="265"/>
    </location>
</feature>
<dbReference type="Proteomes" id="UP000199207">
    <property type="component" value="Unassembled WGS sequence"/>
</dbReference>
<dbReference type="GO" id="GO:0046983">
    <property type="term" value="F:protein dimerization activity"/>
    <property type="evidence" value="ECO:0007669"/>
    <property type="project" value="InterPro"/>
</dbReference>
<keyword evidence="9" id="KW-0812">Transmembrane</keyword>
<feature type="transmembrane region" description="Helical" evidence="9">
    <location>
        <begin position="20"/>
        <end position="40"/>
    </location>
</feature>
<evidence type="ECO:0000256" key="8">
    <source>
        <dbReference type="ARBA" id="ARBA00023012"/>
    </source>
</evidence>
<dbReference type="Gene3D" id="1.20.5.1930">
    <property type="match status" value="1"/>
</dbReference>
<dbReference type="EMBL" id="FOLM01000005">
    <property type="protein sequence ID" value="SFC70795.1"/>
    <property type="molecule type" value="Genomic_DNA"/>
</dbReference>
<dbReference type="SUPFAM" id="SSF55874">
    <property type="entry name" value="ATPase domain of HSP90 chaperone/DNA topoisomerase II/histidine kinase"/>
    <property type="match status" value="1"/>
</dbReference>
<name>A0A1I1LCU9_9ACTN</name>
<keyword evidence="3" id="KW-0597">Phosphoprotein</keyword>
<dbReference type="Pfam" id="PF07730">
    <property type="entry name" value="HisKA_3"/>
    <property type="match status" value="1"/>
</dbReference>
<keyword evidence="4" id="KW-0808">Transferase</keyword>
<evidence type="ECO:0000313" key="12">
    <source>
        <dbReference type="EMBL" id="SFC70795.1"/>
    </source>
</evidence>
<dbReference type="InterPro" id="IPR050482">
    <property type="entry name" value="Sensor_HK_TwoCompSys"/>
</dbReference>
<evidence type="ECO:0000256" key="1">
    <source>
        <dbReference type="ARBA" id="ARBA00000085"/>
    </source>
</evidence>
<evidence type="ECO:0000313" key="13">
    <source>
        <dbReference type="Proteomes" id="UP000199207"/>
    </source>
</evidence>
<evidence type="ECO:0000256" key="5">
    <source>
        <dbReference type="ARBA" id="ARBA00022741"/>
    </source>
</evidence>
<keyword evidence="9" id="KW-0472">Membrane</keyword>
<feature type="domain" description="Signal transduction histidine kinase subgroup 3 dimerisation and phosphoacceptor" evidence="11">
    <location>
        <begin position="55"/>
        <end position="114"/>
    </location>
</feature>